<organism evidence="2 3">
    <name type="scientific">Aquirhabdus parva</name>
    <dbReference type="NCBI Taxonomy" id="2283318"/>
    <lineage>
        <taxon>Bacteria</taxon>
        <taxon>Pseudomonadati</taxon>
        <taxon>Pseudomonadota</taxon>
        <taxon>Gammaproteobacteria</taxon>
        <taxon>Moraxellales</taxon>
        <taxon>Moraxellaceae</taxon>
        <taxon>Aquirhabdus</taxon>
    </lineage>
</organism>
<feature type="chain" id="PRO_5017046252" description="Lipoprotein" evidence="1">
    <location>
        <begin position="24"/>
        <end position="232"/>
    </location>
</feature>
<feature type="signal peptide" evidence="1">
    <location>
        <begin position="1"/>
        <end position="23"/>
    </location>
</feature>
<protein>
    <recommendedName>
        <fullName evidence="4">Lipoprotein</fullName>
    </recommendedName>
</protein>
<accession>A0A345P8N4</accession>
<dbReference type="Proteomes" id="UP000253940">
    <property type="component" value="Chromosome"/>
</dbReference>
<keyword evidence="3" id="KW-1185">Reference proteome</keyword>
<dbReference type="AlphaFoldDB" id="A0A345P8N4"/>
<sequence length="232" mass="25601">MLTNIFYRSLFAGVLAFSLTSCATLPLKAPLEDRYVNLVNEDQLNQSRTHIENAKSKVLAVVFSKNTVNSLTYNATLRERFSTVIGSMSLNPDEIAEDREIVLSEQGLMGALFLPLKTVFKEVRIVKSIPEGFEGGADYVGVMDLDLNFINLDSKFTPSSIIHNDHTANCSIIFIDPNLVAGPDVIANVKHRQETTPKFAGANNRDFMYAVKIARTKLVKSFAAQVKTAVSP</sequence>
<dbReference type="OrthoDB" id="9804917at2"/>
<evidence type="ECO:0008006" key="4">
    <source>
        <dbReference type="Google" id="ProtNLM"/>
    </source>
</evidence>
<evidence type="ECO:0000256" key="1">
    <source>
        <dbReference type="SAM" id="SignalP"/>
    </source>
</evidence>
<keyword evidence="1" id="KW-0732">Signal</keyword>
<evidence type="ECO:0000313" key="3">
    <source>
        <dbReference type="Proteomes" id="UP000253940"/>
    </source>
</evidence>
<dbReference type="KEGG" id="mbah:HYN46_12875"/>
<evidence type="ECO:0000313" key="2">
    <source>
        <dbReference type="EMBL" id="AXI03643.1"/>
    </source>
</evidence>
<dbReference type="RefSeq" id="WP_114899751.1">
    <property type="nucleotide sequence ID" value="NZ_CP031222.1"/>
</dbReference>
<gene>
    <name evidence="2" type="ORF">HYN46_12875</name>
</gene>
<name>A0A345P8N4_9GAMM</name>
<dbReference type="EMBL" id="CP031222">
    <property type="protein sequence ID" value="AXI03643.1"/>
    <property type="molecule type" value="Genomic_DNA"/>
</dbReference>
<proteinExistence type="predicted"/>
<reference evidence="2 3" key="1">
    <citation type="submission" date="2018-07" db="EMBL/GenBank/DDBJ databases">
        <title>Genome sequencing of Moraxellaceae gen. HYN0046.</title>
        <authorList>
            <person name="Kim M."/>
            <person name="Yi H."/>
        </authorList>
    </citation>
    <scope>NUCLEOTIDE SEQUENCE [LARGE SCALE GENOMIC DNA]</scope>
    <source>
        <strain evidence="2 3">HYN0046</strain>
    </source>
</reference>